<name>A0A398DHW1_9BACT</name>
<protein>
    <submittedName>
        <fullName evidence="1">Uncharacterized protein</fullName>
    </submittedName>
</protein>
<dbReference type="Proteomes" id="UP000266042">
    <property type="component" value="Unassembled WGS sequence"/>
</dbReference>
<comment type="caution">
    <text evidence="1">The sequence shown here is derived from an EMBL/GenBank/DDBJ whole genome shotgun (WGS) entry which is preliminary data.</text>
</comment>
<dbReference type="EMBL" id="QXIW01000033">
    <property type="protein sequence ID" value="RIE11778.1"/>
    <property type="molecule type" value="Genomic_DNA"/>
</dbReference>
<sequence>MNPARGVHGLRGDEGEAGCERPVCWLPRQGVGGPGTALFHCNPGTFACTCSGSLQTAFQKA</sequence>
<dbReference type="AlphaFoldDB" id="A0A398DHW1"/>
<organism evidence="1 2">
    <name type="scientific">Candidatus Cryosericum hinesii</name>
    <dbReference type="NCBI Taxonomy" id="2290915"/>
    <lineage>
        <taxon>Bacteria</taxon>
        <taxon>Pseudomonadati</taxon>
        <taxon>Caldisericota/Cryosericota group</taxon>
        <taxon>Candidatus Cryosericota</taxon>
        <taxon>Candidatus Cryosericia</taxon>
        <taxon>Candidatus Cryosericales</taxon>
        <taxon>Candidatus Cryosericaceae</taxon>
        <taxon>Candidatus Cryosericum</taxon>
    </lineage>
</organism>
<gene>
    <name evidence="1" type="ORF">SMC3_08295</name>
</gene>
<evidence type="ECO:0000313" key="2">
    <source>
        <dbReference type="Proteomes" id="UP000266042"/>
    </source>
</evidence>
<reference evidence="1 2" key="1">
    <citation type="submission" date="2018-09" db="EMBL/GenBank/DDBJ databases">
        <title>Discovery and Ecogenomic Context for Candidatus Cryosericales, a Global Caldiserica Order Active in Thawing Permafrost.</title>
        <authorList>
            <person name="Martinez M.A."/>
            <person name="Woodcroft B.J."/>
            <person name="Ignacio Espinoza J.C."/>
            <person name="Zayed A."/>
            <person name="Singleton C.M."/>
            <person name="Boyd J."/>
            <person name="Li Y.-F."/>
            <person name="Purvine S."/>
            <person name="Maughan H."/>
            <person name="Hodgkins S.B."/>
            <person name="Anderson D."/>
            <person name="Sederholm M."/>
            <person name="Temperton B."/>
            <person name="Saleska S.R."/>
            <person name="Tyson G.W."/>
            <person name="Rich V.I."/>
        </authorList>
    </citation>
    <scope>NUCLEOTIDE SEQUENCE [LARGE SCALE GENOMIC DNA]</scope>
    <source>
        <strain evidence="1 2">SMC3</strain>
    </source>
</reference>
<evidence type="ECO:0000313" key="1">
    <source>
        <dbReference type="EMBL" id="RIE11778.1"/>
    </source>
</evidence>
<proteinExistence type="predicted"/>
<accession>A0A398DHW1</accession>